<protein>
    <submittedName>
        <fullName evidence="1">AAA family ATPase</fullName>
    </submittedName>
</protein>
<gene>
    <name evidence="1" type="ORF">WKI47_09075</name>
</gene>
<dbReference type="Proteomes" id="UP001380953">
    <property type="component" value="Unassembled WGS sequence"/>
</dbReference>
<organism evidence="1 2">
    <name type="scientific">Saccharibacillus sacchari</name>
    <dbReference type="NCBI Taxonomy" id="456493"/>
    <lineage>
        <taxon>Bacteria</taxon>
        <taxon>Bacillati</taxon>
        <taxon>Bacillota</taxon>
        <taxon>Bacilli</taxon>
        <taxon>Bacillales</taxon>
        <taxon>Paenibacillaceae</taxon>
        <taxon>Saccharibacillus</taxon>
    </lineage>
</organism>
<reference evidence="1" key="1">
    <citation type="submission" date="2024-03" db="EMBL/GenBank/DDBJ databases">
        <title>Whole genome sequecning of epiphytes from Marcgravia umbellata leaves.</title>
        <authorList>
            <person name="Kumar G."/>
            <person name="Savka M.A."/>
        </authorList>
    </citation>
    <scope>NUCLEOTIDE SEQUENCE</scope>
    <source>
        <strain evidence="1">RIT_BL5</strain>
    </source>
</reference>
<comment type="caution">
    <text evidence="1">The sequence shown here is derived from an EMBL/GenBank/DDBJ whole genome shotgun (WGS) entry which is preliminary data.</text>
</comment>
<evidence type="ECO:0000313" key="2">
    <source>
        <dbReference type="Proteomes" id="UP001380953"/>
    </source>
</evidence>
<name>A0ACC6PAS3_9BACL</name>
<keyword evidence="2" id="KW-1185">Reference proteome</keyword>
<accession>A0ACC6PAS3</accession>
<sequence length="210" mass="24433">MGAKMEKVLILLAGLPGTGKTFLGERLRERFGFFEQVSLDALKEAEFDRCGFANMQEKRALEQQSWTRYYELMDKHMRAGRNILSDYPFSDKQKPRLASLAQQYGYRVLTVRLIGDLDVLFERQRVRDLDHSRHLGHLVSVYVPGQELADRSRADLLLSREEFVKRCTTRGYEEFALGQLYELDVTDYAKVDYSGLMEGIKQWTAEPSRY</sequence>
<evidence type="ECO:0000313" key="1">
    <source>
        <dbReference type="EMBL" id="MEJ8304041.1"/>
    </source>
</evidence>
<proteinExistence type="predicted"/>
<dbReference type="EMBL" id="JBBKAR010000033">
    <property type="protein sequence ID" value="MEJ8304041.1"/>
    <property type="molecule type" value="Genomic_DNA"/>
</dbReference>